<dbReference type="AlphaFoldDB" id="A0A835YAV7"/>
<evidence type="ECO:0000259" key="3">
    <source>
        <dbReference type="Pfam" id="PF17830"/>
    </source>
</evidence>
<evidence type="ECO:0000256" key="1">
    <source>
        <dbReference type="ARBA" id="ARBA00022737"/>
    </source>
</evidence>
<dbReference type="InterPro" id="IPR041243">
    <property type="entry name" value="STI1/HOP_DP"/>
</dbReference>
<accession>A0A835YAV7</accession>
<reference evidence="4" key="1">
    <citation type="journal article" date="2020" name="bioRxiv">
        <title>Comparative genomics of Chlamydomonas.</title>
        <authorList>
            <person name="Craig R.J."/>
            <person name="Hasan A.R."/>
            <person name="Ness R.W."/>
            <person name="Keightley P.D."/>
        </authorList>
    </citation>
    <scope>NUCLEOTIDE SEQUENCE</scope>
    <source>
        <strain evidence="4">CCAP 11/70</strain>
    </source>
</reference>
<evidence type="ECO:0000313" key="5">
    <source>
        <dbReference type="Proteomes" id="UP000612055"/>
    </source>
</evidence>
<dbReference type="OrthoDB" id="533763at2759"/>
<keyword evidence="1" id="KW-0677">Repeat</keyword>
<protein>
    <recommendedName>
        <fullName evidence="3">STI1/HOP DP domain-containing protein</fullName>
    </recommendedName>
</protein>
<evidence type="ECO:0000313" key="4">
    <source>
        <dbReference type="EMBL" id="KAG2499293.1"/>
    </source>
</evidence>
<keyword evidence="5" id="KW-1185">Reference proteome</keyword>
<evidence type="ECO:0000256" key="2">
    <source>
        <dbReference type="SAM" id="MobiDB-lite"/>
    </source>
</evidence>
<proteinExistence type="predicted"/>
<dbReference type="Proteomes" id="UP000612055">
    <property type="component" value="Unassembled WGS sequence"/>
</dbReference>
<feature type="region of interest" description="Disordered" evidence="2">
    <location>
        <begin position="1"/>
        <end position="115"/>
    </location>
</feature>
<dbReference type="EMBL" id="JAEHOE010000007">
    <property type="protein sequence ID" value="KAG2499293.1"/>
    <property type="molecule type" value="Genomic_DNA"/>
</dbReference>
<sequence>MADFDDDDAPPPLSSLSEQVEALKLRSRGGGESTSGQGLPDEAALRVANVVIKKESEKPAPKPVVLKKGFFDAPPPKRKPKPAGSTDKPKPADDIPLIKPRQQPPAAGSGPAIPDFLRVEPSEEQQRYEAMKQQLLDTLKPTPDMVQKVGSQPQLMAGFEDPAVMAAVNDIAANPQNFKKYKNNPKVLAFYQAMGAVMGEKLEKAGVVPGAAAAGAEAPGPQR</sequence>
<name>A0A835YAV7_9CHLO</name>
<dbReference type="Gene3D" id="1.10.260.100">
    <property type="match status" value="1"/>
</dbReference>
<comment type="caution">
    <text evidence="4">The sequence shown here is derived from an EMBL/GenBank/DDBJ whole genome shotgun (WGS) entry which is preliminary data.</text>
</comment>
<dbReference type="Pfam" id="PF17830">
    <property type="entry name" value="STI1-HOP_DP"/>
    <property type="match status" value="1"/>
</dbReference>
<gene>
    <name evidence="4" type="ORF">HYH03_002871</name>
</gene>
<feature type="domain" description="STI1/HOP DP" evidence="3">
    <location>
        <begin position="143"/>
        <end position="198"/>
    </location>
</feature>
<organism evidence="4 5">
    <name type="scientific">Edaphochlamys debaryana</name>
    <dbReference type="NCBI Taxonomy" id="47281"/>
    <lineage>
        <taxon>Eukaryota</taxon>
        <taxon>Viridiplantae</taxon>
        <taxon>Chlorophyta</taxon>
        <taxon>core chlorophytes</taxon>
        <taxon>Chlorophyceae</taxon>
        <taxon>CS clade</taxon>
        <taxon>Chlamydomonadales</taxon>
        <taxon>Chlamydomonadales incertae sedis</taxon>
        <taxon>Edaphochlamys</taxon>
    </lineage>
</organism>